<dbReference type="Proteomes" id="UP000247892">
    <property type="component" value="Unassembled WGS sequence"/>
</dbReference>
<feature type="region of interest" description="Disordered" evidence="1">
    <location>
        <begin position="109"/>
        <end position="201"/>
    </location>
</feature>
<evidence type="ECO:0000313" key="2">
    <source>
        <dbReference type="EMBL" id="PXY17360.1"/>
    </source>
</evidence>
<sequence>MPWFKSDDSFYRHPKVRKLGKDKLPAVGLWELAGTWCADNVDTNVADGFVPDEQVEAWDPRHRYAKRLVDVGLWERTEVDGEHGYVFHDWADYQPTRATVEAEREAWRERKAEQRRKRKGNTSREVSQRDTTKDTTVDSRGNPHGSHSTPVPVPVPVPISGHLGEGQSPSERAGTPPTPENLEGSRPRPADRCPHHLGDERPPPCGACADARRAAEAWDSHQAERHRAAQSAIARCRLCDGEGWRWHPDGKHLGPLTERCDHRPRARSEAS</sequence>
<feature type="region of interest" description="Disordered" evidence="1">
    <location>
        <begin position="248"/>
        <end position="271"/>
    </location>
</feature>
<evidence type="ECO:0000313" key="3">
    <source>
        <dbReference type="Proteomes" id="UP000247892"/>
    </source>
</evidence>
<reference evidence="2 3" key="1">
    <citation type="submission" date="2016-07" db="EMBL/GenBank/DDBJ databases">
        <title>Draft genome sequence of Prauserella sp. YIM 121212, isolated from alkaline soil.</title>
        <authorList>
            <person name="Ruckert C."/>
            <person name="Albersmeier A."/>
            <person name="Jiang C.-L."/>
            <person name="Jiang Y."/>
            <person name="Kalinowski J."/>
            <person name="Schneider O."/>
            <person name="Winkler A."/>
            <person name="Zotchev S.B."/>
        </authorList>
    </citation>
    <scope>NUCLEOTIDE SEQUENCE [LARGE SCALE GENOMIC DNA]</scope>
    <source>
        <strain evidence="2 3">YIM 121212</strain>
    </source>
</reference>
<comment type="caution">
    <text evidence="2">The sequence shown here is derived from an EMBL/GenBank/DDBJ whole genome shotgun (WGS) entry which is preliminary data.</text>
</comment>
<organism evidence="2 3">
    <name type="scientific">Prauserella flavalba</name>
    <dbReference type="NCBI Taxonomy" id="1477506"/>
    <lineage>
        <taxon>Bacteria</taxon>
        <taxon>Bacillati</taxon>
        <taxon>Actinomycetota</taxon>
        <taxon>Actinomycetes</taxon>
        <taxon>Pseudonocardiales</taxon>
        <taxon>Pseudonocardiaceae</taxon>
        <taxon>Prauserella</taxon>
    </lineage>
</organism>
<evidence type="ECO:0000256" key="1">
    <source>
        <dbReference type="SAM" id="MobiDB-lite"/>
    </source>
</evidence>
<dbReference type="EMBL" id="MASU01000028">
    <property type="protein sequence ID" value="PXY17360.1"/>
    <property type="molecule type" value="Genomic_DNA"/>
</dbReference>
<feature type="compositionally biased region" description="Basic and acidic residues" evidence="1">
    <location>
        <begin position="126"/>
        <end position="137"/>
    </location>
</feature>
<protein>
    <submittedName>
        <fullName evidence="2">Uncharacterized protein</fullName>
    </submittedName>
</protein>
<name>A0A318L973_9PSEU</name>
<dbReference type="RefSeq" id="WP_110344036.1">
    <property type="nucleotide sequence ID" value="NZ_MASU01000028.1"/>
</dbReference>
<dbReference type="AlphaFoldDB" id="A0A318L973"/>
<keyword evidence="3" id="KW-1185">Reference proteome</keyword>
<gene>
    <name evidence="2" type="ORF">BA062_37765</name>
</gene>
<feature type="compositionally biased region" description="Basic and acidic residues" evidence="1">
    <location>
        <begin position="183"/>
        <end position="201"/>
    </location>
</feature>
<accession>A0A318L973</accession>
<proteinExistence type="predicted"/>